<reference evidence="3 4" key="1">
    <citation type="submission" date="2018-04" db="EMBL/GenBank/DDBJ databases">
        <title>Subsurface microbial communities from deep shales in Ohio and West Virginia, USA.</title>
        <authorList>
            <person name="Wrighton K."/>
        </authorList>
    </citation>
    <scope>NUCLEOTIDE SEQUENCE [LARGE SCALE GENOMIC DNA]</scope>
    <source>
        <strain evidence="3 4">WC1</strain>
    </source>
</reference>
<dbReference type="Pfam" id="PF01966">
    <property type="entry name" value="HD"/>
    <property type="match status" value="1"/>
</dbReference>
<keyword evidence="1" id="KW-0547">Nucleotide-binding</keyword>
<dbReference type="InterPro" id="IPR003607">
    <property type="entry name" value="HD/PDEase_dom"/>
</dbReference>
<dbReference type="CDD" id="cd00077">
    <property type="entry name" value="HDc"/>
    <property type="match status" value="1"/>
</dbReference>
<dbReference type="SUPFAM" id="SSF109604">
    <property type="entry name" value="HD-domain/PDEase-like"/>
    <property type="match status" value="1"/>
</dbReference>
<evidence type="ECO:0000259" key="2">
    <source>
        <dbReference type="PROSITE" id="PS51831"/>
    </source>
</evidence>
<dbReference type="PANTHER" id="PTHR47545:SF1">
    <property type="entry name" value="MULTIFUNCTIONAL CCA PROTEIN"/>
    <property type="match status" value="1"/>
</dbReference>
<dbReference type="InterPro" id="IPR050124">
    <property type="entry name" value="tRNA_CCA-adding_enzyme"/>
</dbReference>
<evidence type="ECO:0000256" key="1">
    <source>
        <dbReference type="ARBA" id="ARBA00022741"/>
    </source>
</evidence>
<organism evidence="3 4">
    <name type="scientific">Halanaerobium saccharolyticum</name>
    <dbReference type="NCBI Taxonomy" id="43595"/>
    <lineage>
        <taxon>Bacteria</taxon>
        <taxon>Bacillati</taxon>
        <taxon>Bacillota</taxon>
        <taxon>Clostridia</taxon>
        <taxon>Halanaerobiales</taxon>
        <taxon>Halanaerobiaceae</taxon>
        <taxon>Halanaerobium</taxon>
    </lineage>
</organism>
<sequence>MNLEDFIIKALSSKKPSLYFKNNKKTGKEIFPALYKLKSVPEMKKYHFHDNTFDHLMMIIDYVAAETDEINVLFAALMHDIGKLETEEDILPHHYAHEKVGLEKLCEIAEGKLPPEYIDSAKVVIRYHMMIKNWNQLRPGTIVDMFNAIYYSPLLIEDFLIIIKADNMNKKNKESDIPYDEIAKLYENYVEEFDKLKDRNAQSLFIAGEK</sequence>
<dbReference type="Gene3D" id="1.10.3090.10">
    <property type="entry name" value="cca-adding enzyme, domain 2"/>
    <property type="match status" value="1"/>
</dbReference>
<dbReference type="GO" id="GO:0000166">
    <property type="term" value="F:nucleotide binding"/>
    <property type="evidence" value="ECO:0007669"/>
    <property type="project" value="UniProtKB-KW"/>
</dbReference>
<feature type="domain" description="HD" evidence="2">
    <location>
        <begin position="52"/>
        <end position="152"/>
    </location>
</feature>
<evidence type="ECO:0000313" key="4">
    <source>
        <dbReference type="Proteomes" id="UP000244089"/>
    </source>
</evidence>
<protein>
    <submittedName>
        <fullName evidence="3">HD domain-containing protein</fullName>
    </submittedName>
</protein>
<accession>A0A2T5RGZ4</accession>
<name>A0A2T5RGZ4_9FIRM</name>
<dbReference type="Proteomes" id="UP000244089">
    <property type="component" value="Unassembled WGS sequence"/>
</dbReference>
<dbReference type="PANTHER" id="PTHR47545">
    <property type="entry name" value="MULTIFUNCTIONAL CCA PROTEIN"/>
    <property type="match status" value="1"/>
</dbReference>
<evidence type="ECO:0000313" key="3">
    <source>
        <dbReference type="EMBL" id="PTV94469.1"/>
    </source>
</evidence>
<dbReference type="RefSeq" id="WP_108141819.1">
    <property type="nucleotide sequence ID" value="NZ_QAXS01000032.1"/>
</dbReference>
<proteinExistence type="predicted"/>
<dbReference type="OrthoDB" id="9805698at2"/>
<dbReference type="InterPro" id="IPR006674">
    <property type="entry name" value="HD_domain"/>
</dbReference>
<gene>
    <name evidence="3" type="ORF">C8C76_13243</name>
</gene>
<dbReference type="AlphaFoldDB" id="A0A2T5RGZ4"/>
<dbReference type="EMBL" id="QAXS01000032">
    <property type="protein sequence ID" value="PTV94469.1"/>
    <property type="molecule type" value="Genomic_DNA"/>
</dbReference>
<comment type="caution">
    <text evidence="3">The sequence shown here is derived from an EMBL/GenBank/DDBJ whole genome shotgun (WGS) entry which is preliminary data.</text>
</comment>
<dbReference type="PROSITE" id="PS51831">
    <property type="entry name" value="HD"/>
    <property type="match status" value="1"/>
</dbReference>